<dbReference type="OrthoDB" id="1436718at2759"/>
<evidence type="ECO:0000313" key="1">
    <source>
        <dbReference type="EnsemblPlants" id="cds.evm.model.05.1866"/>
    </source>
</evidence>
<proteinExistence type="predicted"/>
<evidence type="ECO:0000313" key="2">
    <source>
        <dbReference type="Proteomes" id="UP000596661"/>
    </source>
</evidence>
<keyword evidence="2" id="KW-1185">Reference proteome</keyword>
<organism evidence="1 2">
    <name type="scientific">Cannabis sativa</name>
    <name type="common">Hemp</name>
    <name type="synonym">Marijuana</name>
    <dbReference type="NCBI Taxonomy" id="3483"/>
    <lineage>
        <taxon>Eukaryota</taxon>
        <taxon>Viridiplantae</taxon>
        <taxon>Streptophyta</taxon>
        <taxon>Embryophyta</taxon>
        <taxon>Tracheophyta</taxon>
        <taxon>Spermatophyta</taxon>
        <taxon>Magnoliopsida</taxon>
        <taxon>eudicotyledons</taxon>
        <taxon>Gunneridae</taxon>
        <taxon>Pentapetalae</taxon>
        <taxon>rosids</taxon>
        <taxon>fabids</taxon>
        <taxon>Rosales</taxon>
        <taxon>Cannabaceae</taxon>
        <taxon>Cannabis</taxon>
    </lineage>
</organism>
<sequence length="128" mass="15450">MWERDPHVFWVVKKAWSVTSHDNPMVNMYRKLKSTKEQLMKWNKMHFKKLSVQIEEARAKLKEIEGVSVFDEKVHTEARAVLDEALNREEIFWRQKSRIAWLKDGGRSSKFFMASIVTRRRRNYIPQL</sequence>
<dbReference type="Proteomes" id="UP000596661">
    <property type="component" value="Chromosome 5"/>
</dbReference>
<dbReference type="EnsemblPlants" id="evm.model.05.1866">
    <property type="protein sequence ID" value="cds.evm.model.05.1866"/>
    <property type="gene ID" value="evm.TU.05.1866"/>
</dbReference>
<dbReference type="OMA" id="QKSRIAW"/>
<reference evidence="1" key="1">
    <citation type="submission" date="2018-11" db="EMBL/GenBank/DDBJ databases">
        <authorList>
            <person name="Grassa J C."/>
        </authorList>
    </citation>
    <scope>NUCLEOTIDE SEQUENCE [LARGE SCALE GENOMIC DNA]</scope>
</reference>
<dbReference type="AlphaFoldDB" id="A0A803PN89"/>
<protein>
    <submittedName>
        <fullName evidence="1">Uncharacterized protein</fullName>
    </submittedName>
</protein>
<dbReference type="EMBL" id="UZAU01000547">
    <property type="status" value="NOT_ANNOTATED_CDS"/>
    <property type="molecule type" value="Genomic_DNA"/>
</dbReference>
<reference evidence="1" key="2">
    <citation type="submission" date="2021-03" db="UniProtKB">
        <authorList>
            <consortium name="EnsemblPlants"/>
        </authorList>
    </citation>
    <scope>IDENTIFICATION</scope>
</reference>
<gene>
    <name evidence="1" type="primary">LOC115718063</name>
</gene>
<accession>A0A803PN89</accession>
<name>A0A803PN89_CANSA</name>
<dbReference type="Gramene" id="evm.model.05.1866">
    <property type="protein sequence ID" value="cds.evm.model.05.1866"/>
    <property type="gene ID" value="evm.TU.05.1866"/>
</dbReference>